<dbReference type="Gene3D" id="1.10.1040.10">
    <property type="entry name" value="N-(1-d-carboxylethyl)-l-norvaline Dehydrogenase, domain 2"/>
    <property type="match status" value="1"/>
</dbReference>
<dbReference type="Pfam" id="PF03446">
    <property type="entry name" value="NAD_binding_2"/>
    <property type="match status" value="1"/>
</dbReference>
<organism evidence="8 9">
    <name type="scientific">Actinopolymorpha cephalotaxi</name>
    <dbReference type="NCBI Taxonomy" id="504797"/>
    <lineage>
        <taxon>Bacteria</taxon>
        <taxon>Bacillati</taxon>
        <taxon>Actinomycetota</taxon>
        <taxon>Actinomycetes</taxon>
        <taxon>Propionibacteriales</taxon>
        <taxon>Actinopolymorphaceae</taxon>
        <taxon>Actinopolymorpha</taxon>
    </lineage>
</organism>
<dbReference type="InterPro" id="IPR006115">
    <property type="entry name" value="6PGDH_NADP-bd"/>
</dbReference>
<dbReference type="EMBL" id="JACBZA010000001">
    <property type="protein sequence ID" value="NYH85013.1"/>
    <property type="molecule type" value="Genomic_DNA"/>
</dbReference>
<dbReference type="PANTHER" id="PTHR22981">
    <property type="entry name" value="3-HYDROXYISOBUTYRATE DEHYDROGENASE-RELATED"/>
    <property type="match status" value="1"/>
</dbReference>
<feature type="active site" evidence="4">
    <location>
        <position position="187"/>
    </location>
</feature>
<dbReference type="AlphaFoldDB" id="A0A1I2L940"/>
<dbReference type="InterPro" id="IPR013328">
    <property type="entry name" value="6PGD_dom2"/>
</dbReference>
<gene>
    <name evidence="7" type="ORF">FHR37_003864</name>
    <name evidence="8" type="ORF">SAMN05421678_10217</name>
</gene>
<evidence type="ECO:0000256" key="2">
    <source>
        <dbReference type="ARBA" id="ARBA00023002"/>
    </source>
</evidence>
<dbReference type="Gene3D" id="3.40.50.720">
    <property type="entry name" value="NAD(P)-binding Rossmann-like Domain"/>
    <property type="match status" value="1"/>
</dbReference>
<evidence type="ECO:0000313" key="10">
    <source>
        <dbReference type="Proteomes" id="UP000533017"/>
    </source>
</evidence>
<dbReference type="SUPFAM" id="SSF48179">
    <property type="entry name" value="6-phosphogluconate dehydrogenase C-terminal domain-like"/>
    <property type="match status" value="1"/>
</dbReference>
<protein>
    <submittedName>
        <fullName evidence="7 8">3-hydroxyisobutyrate dehydrogenase</fullName>
    </submittedName>
</protein>
<dbReference type="PIRSF" id="PIRSF000103">
    <property type="entry name" value="HIBADH"/>
    <property type="match status" value="1"/>
</dbReference>
<dbReference type="PANTHER" id="PTHR22981:SF7">
    <property type="entry name" value="3-HYDROXYISOBUTYRATE DEHYDROGENASE, MITOCHONDRIAL"/>
    <property type="match status" value="1"/>
</dbReference>
<name>A0A1I2L940_9ACTN</name>
<keyword evidence="3" id="KW-0520">NAD</keyword>
<proteinExistence type="inferred from homology"/>
<evidence type="ECO:0000313" key="7">
    <source>
        <dbReference type="EMBL" id="NYH85013.1"/>
    </source>
</evidence>
<dbReference type="InterPro" id="IPR008927">
    <property type="entry name" value="6-PGluconate_DH-like_C_sf"/>
</dbReference>
<evidence type="ECO:0000256" key="3">
    <source>
        <dbReference type="ARBA" id="ARBA00023027"/>
    </source>
</evidence>
<evidence type="ECO:0000313" key="8">
    <source>
        <dbReference type="EMBL" id="SFF75745.1"/>
    </source>
</evidence>
<dbReference type="InterPro" id="IPR029154">
    <property type="entry name" value="HIBADH-like_NADP-bd"/>
</dbReference>
<evidence type="ECO:0000313" key="9">
    <source>
        <dbReference type="Proteomes" id="UP000199052"/>
    </source>
</evidence>
<keyword evidence="10" id="KW-1185">Reference proteome</keyword>
<comment type="similarity">
    <text evidence="1">Belongs to the HIBADH-related family.</text>
</comment>
<sequence>MVQETGSADSAGGVGRVGRVGTVGIVGTGTMGAAMADVLRQHHRLVVWDVDEASVRRQEAAGSAVARDVAELAAEADVVLLSLPGPDVVRTVITGERGVLAAATLPRVVADLSTVDPGTARVMATAAAEAGVGYLDAPVLGRPHRCGAWTLPVGGTEADLALARPVLEQVAARVIRVGDAGAGSTLKLLNNLMFGAINAITAETMAAAERLGLDPQTYYSTLADSGAASVSNLFREIAPKIANRDWAPAFTVDLLAKDNRLGLAVIEEAGITAPVARAVVGLNEEGRAAGLGALDTSALVRLFEEVERRD</sequence>
<accession>A0A1I2L940</accession>
<dbReference type="Pfam" id="PF14833">
    <property type="entry name" value="NAD_binding_11"/>
    <property type="match status" value="1"/>
</dbReference>
<keyword evidence="2" id="KW-0560">Oxidoreductase</keyword>
<evidence type="ECO:0000256" key="4">
    <source>
        <dbReference type="PIRSR" id="PIRSR000103-1"/>
    </source>
</evidence>
<dbReference type="GO" id="GO:0051287">
    <property type="term" value="F:NAD binding"/>
    <property type="evidence" value="ECO:0007669"/>
    <property type="project" value="InterPro"/>
</dbReference>
<dbReference type="OrthoDB" id="3185659at2"/>
<dbReference type="Proteomes" id="UP000199052">
    <property type="component" value="Unassembled WGS sequence"/>
</dbReference>
<dbReference type="GO" id="GO:0050661">
    <property type="term" value="F:NADP binding"/>
    <property type="evidence" value="ECO:0007669"/>
    <property type="project" value="InterPro"/>
</dbReference>
<dbReference type="RefSeq" id="WP_092881765.1">
    <property type="nucleotide sequence ID" value="NZ_FOOI01000002.1"/>
</dbReference>
<reference evidence="7 10" key="2">
    <citation type="submission" date="2020-07" db="EMBL/GenBank/DDBJ databases">
        <title>Sequencing the genomes of 1000 actinobacteria strains.</title>
        <authorList>
            <person name="Klenk H.-P."/>
        </authorList>
    </citation>
    <scope>NUCLEOTIDE SEQUENCE [LARGE SCALE GENOMIC DNA]</scope>
    <source>
        <strain evidence="7 10">DSM 45117</strain>
    </source>
</reference>
<reference evidence="8 9" key="1">
    <citation type="submission" date="2016-10" db="EMBL/GenBank/DDBJ databases">
        <authorList>
            <person name="de Groot N.N."/>
        </authorList>
    </citation>
    <scope>NUCLEOTIDE SEQUENCE [LARGE SCALE GENOMIC DNA]</scope>
    <source>
        <strain evidence="8 9">CPCC 202808</strain>
    </source>
</reference>
<dbReference type="Proteomes" id="UP000533017">
    <property type="component" value="Unassembled WGS sequence"/>
</dbReference>
<evidence type="ECO:0000259" key="5">
    <source>
        <dbReference type="Pfam" id="PF03446"/>
    </source>
</evidence>
<dbReference type="SUPFAM" id="SSF51735">
    <property type="entry name" value="NAD(P)-binding Rossmann-fold domains"/>
    <property type="match status" value="1"/>
</dbReference>
<feature type="domain" description="6-phosphogluconate dehydrogenase NADP-binding" evidence="5">
    <location>
        <begin position="22"/>
        <end position="178"/>
    </location>
</feature>
<dbReference type="STRING" id="504797.SAMN05421678_10217"/>
<dbReference type="EMBL" id="FOOI01000002">
    <property type="protein sequence ID" value="SFF75745.1"/>
    <property type="molecule type" value="Genomic_DNA"/>
</dbReference>
<evidence type="ECO:0000256" key="1">
    <source>
        <dbReference type="ARBA" id="ARBA00009080"/>
    </source>
</evidence>
<feature type="domain" description="3-hydroxyisobutyrate dehydrogenase-like NAD-binding" evidence="6">
    <location>
        <begin position="181"/>
        <end position="302"/>
    </location>
</feature>
<evidence type="ECO:0000259" key="6">
    <source>
        <dbReference type="Pfam" id="PF14833"/>
    </source>
</evidence>
<dbReference type="InterPro" id="IPR015815">
    <property type="entry name" value="HIBADH-related"/>
</dbReference>
<dbReference type="InterPro" id="IPR036291">
    <property type="entry name" value="NAD(P)-bd_dom_sf"/>
</dbReference>
<dbReference type="GO" id="GO:0016616">
    <property type="term" value="F:oxidoreductase activity, acting on the CH-OH group of donors, NAD or NADP as acceptor"/>
    <property type="evidence" value="ECO:0007669"/>
    <property type="project" value="TreeGrafter"/>
</dbReference>